<keyword evidence="3" id="KW-0067">ATP-binding</keyword>
<sequence>MIKGLELPSLEDVTLYNCPRMKEFSGGRLSEERELNVDEDREQDDFCLLFREHEMVPVYEEKGSFHSHPELSSQATRGNTGVKRRDKDVSAGHSYVGAKEDEGKEEEIRHEAKLDVSIDMVLHNEKYLKDSILFCSLFPSDYEFTKDMLVWQWIAEGLINLGEDEIMEGESTRCFDTLLNLGYIVPAGYNHCIDQMKYRVGEKVNAFIQKQQYLEPKFQKYLDTEEITDVLKVEHLSLALKEIDCINFGTIKQCGHLKMLSIHRCYGSKMKNLLPSDLFLELRALKILNLSRTDIMDLPSSIENLKELQCLDMYETPIMGLPESMRCLSNLRTLNLDGCLSLMTLPKCTSMLINLRHLVLNVVGQLQSMPAGIGKLSKLRTLRAFLVGEEEGSRIGELKDMNKLKGSLLISILRMFRPRKRLQRLAFVTNRTLKRLNCGGVIFKITNQMKRRA</sequence>
<proteinExistence type="predicted"/>
<protein>
    <submittedName>
        <fullName evidence="7">Uncharacterized protein</fullName>
    </submittedName>
</protein>
<dbReference type="InterPro" id="IPR058922">
    <property type="entry name" value="WHD_DRP"/>
</dbReference>
<dbReference type="Pfam" id="PF23559">
    <property type="entry name" value="WHD_DRP"/>
    <property type="match status" value="1"/>
</dbReference>
<reference evidence="7" key="2">
    <citation type="journal article" date="2024" name="Plant">
        <title>Genomic evolution and insights into agronomic trait innovations of Sesamum species.</title>
        <authorList>
            <person name="Miao H."/>
            <person name="Wang L."/>
            <person name="Qu L."/>
            <person name="Liu H."/>
            <person name="Sun Y."/>
            <person name="Le M."/>
            <person name="Wang Q."/>
            <person name="Wei S."/>
            <person name="Zheng Y."/>
            <person name="Lin W."/>
            <person name="Duan Y."/>
            <person name="Cao H."/>
            <person name="Xiong S."/>
            <person name="Wang X."/>
            <person name="Wei L."/>
            <person name="Li C."/>
            <person name="Ma Q."/>
            <person name="Ju M."/>
            <person name="Zhao R."/>
            <person name="Li G."/>
            <person name="Mu C."/>
            <person name="Tian Q."/>
            <person name="Mei H."/>
            <person name="Zhang T."/>
            <person name="Gao T."/>
            <person name="Zhang H."/>
        </authorList>
    </citation>
    <scope>NUCLEOTIDE SEQUENCE</scope>
    <source>
        <strain evidence="7">KEN8</strain>
    </source>
</reference>
<evidence type="ECO:0000259" key="5">
    <source>
        <dbReference type="Pfam" id="PF23559"/>
    </source>
</evidence>
<evidence type="ECO:0000313" key="7">
    <source>
        <dbReference type="EMBL" id="KAL0337872.1"/>
    </source>
</evidence>
<evidence type="ECO:0000256" key="2">
    <source>
        <dbReference type="ARBA" id="ARBA00022741"/>
    </source>
</evidence>
<evidence type="ECO:0000256" key="1">
    <source>
        <dbReference type="ARBA" id="ARBA00022737"/>
    </source>
</evidence>
<gene>
    <name evidence="7" type="ORF">Scaly_2062300</name>
</gene>
<evidence type="ECO:0000259" key="6">
    <source>
        <dbReference type="Pfam" id="PF23598"/>
    </source>
</evidence>
<keyword evidence="2" id="KW-0547">Nucleotide-binding</keyword>
<feature type="domain" description="Disease resistance R13L4/SHOC-2-like LRR" evidence="6">
    <location>
        <begin position="248"/>
        <end position="441"/>
    </location>
</feature>
<dbReference type="PANTHER" id="PTHR47186">
    <property type="entry name" value="LEUCINE-RICH REPEAT-CONTAINING PROTEIN 57"/>
    <property type="match status" value="1"/>
</dbReference>
<dbReference type="EMBL" id="JACGWM010000012">
    <property type="protein sequence ID" value="KAL0337872.1"/>
    <property type="molecule type" value="Genomic_DNA"/>
</dbReference>
<organism evidence="7">
    <name type="scientific">Sesamum calycinum</name>
    <dbReference type="NCBI Taxonomy" id="2727403"/>
    <lineage>
        <taxon>Eukaryota</taxon>
        <taxon>Viridiplantae</taxon>
        <taxon>Streptophyta</taxon>
        <taxon>Embryophyta</taxon>
        <taxon>Tracheophyta</taxon>
        <taxon>Spermatophyta</taxon>
        <taxon>Magnoliopsida</taxon>
        <taxon>eudicotyledons</taxon>
        <taxon>Gunneridae</taxon>
        <taxon>Pentapetalae</taxon>
        <taxon>asterids</taxon>
        <taxon>lamiids</taxon>
        <taxon>Lamiales</taxon>
        <taxon>Pedaliaceae</taxon>
        <taxon>Sesamum</taxon>
    </lineage>
</organism>
<dbReference type="InterPro" id="IPR055414">
    <property type="entry name" value="LRR_R13L4/SHOC2-like"/>
</dbReference>
<dbReference type="Pfam" id="PF23598">
    <property type="entry name" value="LRR_14"/>
    <property type="match status" value="1"/>
</dbReference>
<dbReference type="AlphaFoldDB" id="A0AAW2N4Z0"/>
<evidence type="ECO:0000256" key="4">
    <source>
        <dbReference type="SAM" id="MobiDB-lite"/>
    </source>
</evidence>
<dbReference type="SUPFAM" id="SSF52058">
    <property type="entry name" value="L domain-like"/>
    <property type="match status" value="1"/>
</dbReference>
<evidence type="ECO:0000256" key="3">
    <source>
        <dbReference type="ARBA" id="ARBA00022840"/>
    </source>
</evidence>
<feature type="region of interest" description="Disordered" evidence="4">
    <location>
        <begin position="62"/>
        <end position="104"/>
    </location>
</feature>
<feature type="domain" description="Disease resistance protein winged helix" evidence="5">
    <location>
        <begin position="137"/>
        <end position="184"/>
    </location>
</feature>
<reference evidence="7" key="1">
    <citation type="submission" date="2020-06" db="EMBL/GenBank/DDBJ databases">
        <authorList>
            <person name="Li T."/>
            <person name="Hu X."/>
            <person name="Zhang T."/>
            <person name="Song X."/>
            <person name="Zhang H."/>
            <person name="Dai N."/>
            <person name="Sheng W."/>
            <person name="Hou X."/>
            <person name="Wei L."/>
        </authorList>
    </citation>
    <scope>NUCLEOTIDE SEQUENCE</scope>
    <source>
        <strain evidence="7">KEN8</strain>
        <tissue evidence="7">Leaf</tissue>
    </source>
</reference>
<dbReference type="InterPro" id="IPR032675">
    <property type="entry name" value="LRR_dom_sf"/>
</dbReference>
<keyword evidence="1" id="KW-0677">Repeat</keyword>
<name>A0AAW2N4Z0_9LAMI</name>
<comment type="caution">
    <text evidence="7">The sequence shown here is derived from an EMBL/GenBank/DDBJ whole genome shotgun (WGS) entry which is preliminary data.</text>
</comment>
<accession>A0AAW2N4Z0</accession>
<dbReference type="Gene3D" id="3.80.10.10">
    <property type="entry name" value="Ribonuclease Inhibitor"/>
    <property type="match status" value="1"/>
</dbReference>
<dbReference type="PANTHER" id="PTHR47186:SF24">
    <property type="entry name" value="DISEASE RESISTANCE RPP13-LIKE PROTEIN 1"/>
    <property type="match status" value="1"/>
</dbReference>
<feature type="compositionally biased region" description="Polar residues" evidence="4">
    <location>
        <begin position="70"/>
        <end position="79"/>
    </location>
</feature>